<dbReference type="PANTHER" id="PTHR10272:SF0">
    <property type="entry name" value="PLATELET-ACTIVATING FACTOR ACETYLHYDROLASE"/>
    <property type="match status" value="1"/>
</dbReference>
<organism evidence="4 5">
    <name type="scientific">Streptosporangium canum</name>
    <dbReference type="NCBI Taxonomy" id="324952"/>
    <lineage>
        <taxon>Bacteria</taxon>
        <taxon>Bacillati</taxon>
        <taxon>Actinomycetota</taxon>
        <taxon>Actinomycetes</taxon>
        <taxon>Streptosporangiales</taxon>
        <taxon>Streptosporangiaceae</taxon>
        <taxon>Streptosporangium</taxon>
    </lineage>
</organism>
<dbReference type="AlphaFoldDB" id="A0A1I4FKX6"/>
<dbReference type="GO" id="GO:0003847">
    <property type="term" value="F:1-alkyl-2-acetylglycerophosphocholine esterase activity"/>
    <property type="evidence" value="ECO:0007669"/>
    <property type="project" value="TreeGrafter"/>
</dbReference>
<keyword evidence="3" id="KW-0443">Lipid metabolism</keyword>
<gene>
    <name evidence="4" type="ORF">SAMN05216275_16613</name>
</gene>
<reference evidence="5" key="1">
    <citation type="submission" date="2016-10" db="EMBL/GenBank/DDBJ databases">
        <authorList>
            <person name="Varghese N."/>
            <person name="Submissions S."/>
        </authorList>
    </citation>
    <scope>NUCLEOTIDE SEQUENCE [LARGE SCALE GENOMIC DNA]</scope>
    <source>
        <strain evidence="5">CGMCC 4.2126</strain>
    </source>
</reference>
<dbReference type="InterPro" id="IPR029058">
    <property type="entry name" value="AB_hydrolase_fold"/>
</dbReference>
<dbReference type="PANTHER" id="PTHR10272">
    <property type="entry name" value="PLATELET-ACTIVATING FACTOR ACETYLHYDROLASE"/>
    <property type="match status" value="1"/>
</dbReference>
<keyword evidence="2" id="KW-0442">Lipid degradation</keyword>
<proteinExistence type="predicted"/>
<dbReference type="GO" id="GO:0016042">
    <property type="term" value="P:lipid catabolic process"/>
    <property type="evidence" value="ECO:0007669"/>
    <property type="project" value="UniProtKB-KW"/>
</dbReference>
<evidence type="ECO:0000256" key="2">
    <source>
        <dbReference type="ARBA" id="ARBA00022963"/>
    </source>
</evidence>
<dbReference type="EMBL" id="FOQY01000066">
    <property type="protein sequence ID" value="SFL18578.1"/>
    <property type="molecule type" value="Genomic_DNA"/>
</dbReference>
<evidence type="ECO:0000313" key="4">
    <source>
        <dbReference type="EMBL" id="SFL18578.1"/>
    </source>
</evidence>
<accession>A0A1I4FKX6</accession>
<dbReference type="Gene3D" id="3.40.50.1820">
    <property type="entry name" value="alpha/beta hydrolase"/>
    <property type="match status" value="1"/>
</dbReference>
<keyword evidence="5" id="KW-1185">Reference proteome</keyword>
<keyword evidence="1" id="KW-0378">Hydrolase</keyword>
<dbReference type="Proteomes" id="UP000199111">
    <property type="component" value="Unassembled WGS sequence"/>
</dbReference>
<dbReference type="Pfam" id="PF03403">
    <property type="entry name" value="PAF-AH_p_II"/>
    <property type="match status" value="2"/>
</dbReference>
<dbReference type="GeneID" id="96303801"/>
<evidence type="ECO:0000313" key="5">
    <source>
        <dbReference type="Proteomes" id="UP000199111"/>
    </source>
</evidence>
<name>A0A1I4FKX6_9ACTN</name>
<dbReference type="SUPFAM" id="SSF53474">
    <property type="entry name" value="alpha/beta-Hydrolases"/>
    <property type="match status" value="1"/>
</dbReference>
<dbReference type="RefSeq" id="WP_093892275.1">
    <property type="nucleotide sequence ID" value="NZ_FOQY01000066.1"/>
</dbReference>
<evidence type="ECO:0000256" key="3">
    <source>
        <dbReference type="ARBA" id="ARBA00023098"/>
    </source>
</evidence>
<evidence type="ECO:0000256" key="1">
    <source>
        <dbReference type="ARBA" id="ARBA00022801"/>
    </source>
</evidence>
<protein>
    <submittedName>
        <fullName evidence="4">Chlorophyllase enzyme</fullName>
    </submittedName>
</protein>
<sequence>MIRLPTPSGAHAVGVRDLEFGPGLLTRAWYPAPAGITTLPRAYAVGPERQLLFTWTARRNPGWDVATSTALLADASTNSHPDAPVLQGRHPTIVFSHGADLYPAQNTALMEELASHGFVVVSVLQQGGGFAVRPDGSTLDTDQTFLSAAVDLFARIERFMRAGNDIDARFAWFNELWATGKVVAVARDWRDRMIAVADALQGAPADDLMAACDLSRLSYAGMSLGGSAAVSAAHADPRARAAVNLDGVHYGSDLFGRPSRVPILALSADQANVADYREGAGDQHYYNDFFYEDFAAMGLRKDIVRIRIKGTMHRDFTDLTLIPGKRHLDRLGSADGERVTRLVSQFTLEFLRRFVLKEEPEWEVTDVSHIRAWARMP</sequence>